<feature type="compositionally biased region" description="Basic residues" evidence="1">
    <location>
        <begin position="132"/>
        <end position="147"/>
    </location>
</feature>
<proteinExistence type="predicted"/>
<gene>
    <name evidence="2" type="ORF">LTR91_027014</name>
</gene>
<evidence type="ECO:0000256" key="1">
    <source>
        <dbReference type="SAM" id="MobiDB-lite"/>
    </source>
</evidence>
<feature type="compositionally biased region" description="Basic and acidic residues" evidence="1">
    <location>
        <begin position="57"/>
        <end position="71"/>
    </location>
</feature>
<accession>A0AAN6H212</accession>
<dbReference type="AlphaFoldDB" id="A0AAN6H212"/>
<keyword evidence="3" id="KW-1185">Reference proteome</keyword>
<feature type="compositionally biased region" description="Basic and acidic residues" evidence="1">
    <location>
        <begin position="81"/>
        <end position="131"/>
    </location>
</feature>
<comment type="caution">
    <text evidence="2">The sequence shown here is derived from an EMBL/GenBank/DDBJ whole genome shotgun (WGS) entry which is preliminary data.</text>
</comment>
<name>A0AAN6H212_9PEZI</name>
<feature type="non-terminal residue" evidence="2">
    <location>
        <position position="1"/>
    </location>
</feature>
<reference evidence="2" key="1">
    <citation type="submission" date="2023-06" db="EMBL/GenBank/DDBJ databases">
        <title>Black Yeasts Isolated from many extreme environments.</title>
        <authorList>
            <person name="Coleine C."/>
            <person name="Stajich J.E."/>
            <person name="Selbmann L."/>
        </authorList>
    </citation>
    <scope>NUCLEOTIDE SEQUENCE</scope>
    <source>
        <strain evidence="2">CCFEE 5200</strain>
    </source>
</reference>
<evidence type="ECO:0000313" key="2">
    <source>
        <dbReference type="EMBL" id="KAK0948725.1"/>
    </source>
</evidence>
<sequence>LRLAEEREKGYIEALNNEKKKRKRGQPFTEELRAEEGLSVLFFSPSKILRARELQDVKEAAKEQEARDKVSRAKARAAQKAQKESEAQQKRDGRATRAEARKAEEALKKAQREKDREARRAQKQLETESKASQKRPRGRPPKQKKPQ</sequence>
<feature type="region of interest" description="Disordered" evidence="1">
    <location>
        <begin position="57"/>
        <end position="147"/>
    </location>
</feature>
<evidence type="ECO:0000313" key="3">
    <source>
        <dbReference type="Proteomes" id="UP001175353"/>
    </source>
</evidence>
<feature type="non-terminal residue" evidence="2">
    <location>
        <position position="147"/>
    </location>
</feature>
<organism evidence="2 3">
    <name type="scientific">Friedmanniomyces endolithicus</name>
    <dbReference type="NCBI Taxonomy" id="329885"/>
    <lineage>
        <taxon>Eukaryota</taxon>
        <taxon>Fungi</taxon>
        <taxon>Dikarya</taxon>
        <taxon>Ascomycota</taxon>
        <taxon>Pezizomycotina</taxon>
        <taxon>Dothideomycetes</taxon>
        <taxon>Dothideomycetidae</taxon>
        <taxon>Mycosphaerellales</taxon>
        <taxon>Teratosphaeriaceae</taxon>
        <taxon>Friedmanniomyces</taxon>
    </lineage>
</organism>
<protein>
    <submittedName>
        <fullName evidence="2">Uncharacterized protein</fullName>
    </submittedName>
</protein>
<dbReference type="Proteomes" id="UP001175353">
    <property type="component" value="Unassembled WGS sequence"/>
</dbReference>
<dbReference type="EMBL" id="JAUJLE010001869">
    <property type="protein sequence ID" value="KAK0948725.1"/>
    <property type="molecule type" value="Genomic_DNA"/>
</dbReference>